<name>A0AAD6Z0E2_9AGAR</name>
<reference evidence="1" key="1">
    <citation type="submission" date="2023-03" db="EMBL/GenBank/DDBJ databases">
        <title>Massive genome expansion in bonnet fungi (Mycena s.s.) driven by repeated elements and novel gene families across ecological guilds.</title>
        <authorList>
            <consortium name="Lawrence Berkeley National Laboratory"/>
            <person name="Harder C.B."/>
            <person name="Miyauchi S."/>
            <person name="Viragh M."/>
            <person name="Kuo A."/>
            <person name="Thoen E."/>
            <person name="Andreopoulos B."/>
            <person name="Lu D."/>
            <person name="Skrede I."/>
            <person name="Drula E."/>
            <person name="Henrissat B."/>
            <person name="Morin E."/>
            <person name="Kohler A."/>
            <person name="Barry K."/>
            <person name="LaButti K."/>
            <person name="Morin E."/>
            <person name="Salamov A."/>
            <person name="Lipzen A."/>
            <person name="Mereny Z."/>
            <person name="Hegedus B."/>
            <person name="Baldrian P."/>
            <person name="Stursova M."/>
            <person name="Weitz H."/>
            <person name="Taylor A."/>
            <person name="Grigoriev I.V."/>
            <person name="Nagy L.G."/>
            <person name="Martin F."/>
            <person name="Kauserud H."/>
        </authorList>
    </citation>
    <scope>NUCLEOTIDE SEQUENCE</scope>
    <source>
        <strain evidence="1">CBHHK002</strain>
    </source>
</reference>
<evidence type="ECO:0000313" key="2">
    <source>
        <dbReference type="Proteomes" id="UP001218218"/>
    </source>
</evidence>
<protein>
    <submittedName>
        <fullName evidence="1">Uncharacterized protein</fullName>
    </submittedName>
</protein>
<accession>A0AAD6Z0E2</accession>
<keyword evidence="2" id="KW-1185">Reference proteome</keyword>
<sequence length="81" mass="8777">MVPPVRASRALLAPPPSISRTRSFLLLVRLSALGGVEHVPADLFEHATRLRCSPPRHSGRASLMSPYSLRRLAAHASTGVR</sequence>
<gene>
    <name evidence="1" type="ORF">DFH08DRAFT_977818</name>
</gene>
<organism evidence="1 2">
    <name type="scientific">Mycena albidolilacea</name>
    <dbReference type="NCBI Taxonomy" id="1033008"/>
    <lineage>
        <taxon>Eukaryota</taxon>
        <taxon>Fungi</taxon>
        <taxon>Dikarya</taxon>
        <taxon>Basidiomycota</taxon>
        <taxon>Agaricomycotina</taxon>
        <taxon>Agaricomycetes</taxon>
        <taxon>Agaricomycetidae</taxon>
        <taxon>Agaricales</taxon>
        <taxon>Marasmiineae</taxon>
        <taxon>Mycenaceae</taxon>
        <taxon>Mycena</taxon>
    </lineage>
</organism>
<proteinExistence type="predicted"/>
<comment type="caution">
    <text evidence="1">The sequence shown here is derived from an EMBL/GenBank/DDBJ whole genome shotgun (WGS) entry which is preliminary data.</text>
</comment>
<dbReference type="EMBL" id="JARIHO010000115">
    <property type="protein sequence ID" value="KAJ7302552.1"/>
    <property type="molecule type" value="Genomic_DNA"/>
</dbReference>
<dbReference type="Proteomes" id="UP001218218">
    <property type="component" value="Unassembled WGS sequence"/>
</dbReference>
<dbReference type="AlphaFoldDB" id="A0AAD6Z0E2"/>
<evidence type="ECO:0000313" key="1">
    <source>
        <dbReference type="EMBL" id="KAJ7302552.1"/>
    </source>
</evidence>